<dbReference type="AlphaFoldDB" id="A0A918IET7"/>
<comment type="caution">
    <text evidence="1">The sequence shown here is derived from an EMBL/GenBank/DDBJ whole genome shotgun (WGS) entry which is preliminary data.</text>
</comment>
<sequence>MPVVRARPRWPRDVIIPGIDDSDRQHWQTSWERQWGTSAVRIAPASWSTPDLDDWVDAVQEAYDEASRQDSRMVLVAHSLVCRAASTWTATSTSPATWARDGTAVNSWTR</sequence>
<dbReference type="EMBL" id="BMTD01000013">
    <property type="protein sequence ID" value="GGV08967.1"/>
    <property type="molecule type" value="Genomic_DNA"/>
</dbReference>
<dbReference type="Pfam" id="PF06821">
    <property type="entry name" value="Ser_hydrolase"/>
    <property type="match status" value="1"/>
</dbReference>
<dbReference type="Gene3D" id="3.40.50.1820">
    <property type="entry name" value="alpha/beta hydrolase"/>
    <property type="match status" value="1"/>
</dbReference>
<proteinExistence type="predicted"/>
<reference evidence="1" key="2">
    <citation type="submission" date="2020-09" db="EMBL/GenBank/DDBJ databases">
        <authorList>
            <person name="Sun Q."/>
            <person name="Ohkuma M."/>
        </authorList>
    </citation>
    <scope>NUCLEOTIDE SEQUENCE</scope>
    <source>
        <strain evidence="1">JCM 4369</strain>
    </source>
</reference>
<accession>A0A918IET7</accession>
<dbReference type="SUPFAM" id="SSF53474">
    <property type="entry name" value="alpha/beta-Hydrolases"/>
    <property type="match status" value="1"/>
</dbReference>
<organism evidence="1 2">
    <name type="scientific">Streptomyces filipinensis</name>
    <dbReference type="NCBI Taxonomy" id="66887"/>
    <lineage>
        <taxon>Bacteria</taxon>
        <taxon>Bacillati</taxon>
        <taxon>Actinomycetota</taxon>
        <taxon>Actinomycetes</taxon>
        <taxon>Kitasatosporales</taxon>
        <taxon>Streptomycetaceae</taxon>
        <taxon>Streptomyces</taxon>
    </lineage>
</organism>
<dbReference type="InterPro" id="IPR010662">
    <property type="entry name" value="RBBP9/YdeN"/>
</dbReference>
<dbReference type="InterPro" id="IPR029058">
    <property type="entry name" value="AB_hydrolase_fold"/>
</dbReference>
<name>A0A918IET7_9ACTN</name>
<dbReference type="Proteomes" id="UP000618795">
    <property type="component" value="Unassembled WGS sequence"/>
</dbReference>
<reference evidence="1" key="1">
    <citation type="journal article" date="2014" name="Int. J. Syst. Evol. Microbiol.">
        <title>Complete genome sequence of Corynebacterium casei LMG S-19264T (=DSM 44701T), isolated from a smear-ripened cheese.</title>
        <authorList>
            <consortium name="US DOE Joint Genome Institute (JGI-PGF)"/>
            <person name="Walter F."/>
            <person name="Albersmeier A."/>
            <person name="Kalinowski J."/>
            <person name="Ruckert C."/>
        </authorList>
    </citation>
    <scope>NUCLEOTIDE SEQUENCE</scope>
    <source>
        <strain evidence="1">JCM 4369</strain>
    </source>
</reference>
<dbReference type="GO" id="GO:0016787">
    <property type="term" value="F:hydrolase activity"/>
    <property type="evidence" value="ECO:0007669"/>
    <property type="project" value="InterPro"/>
</dbReference>
<evidence type="ECO:0000313" key="2">
    <source>
        <dbReference type="Proteomes" id="UP000618795"/>
    </source>
</evidence>
<gene>
    <name evidence="1" type="ORF">GCM10010260_53720</name>
</gene>
<evidence type="ECO:0000313" key="1">
    <source>
        <dbReference type="EMBL" id="GGV08967.1"/>
    </source>
</evidence>
<protein>
    <submittedName>
        <fullName evidence="1">Uncharacterized protein</fullName>
    </submittedName>
</protein>
<dbReference type="RefSeq" id="WP_229854333.1">
    <property type="nucleotide sequence ID" value="NZ_BMTD01000013.1"/>
</dbReference>
<keyword evidence="2" id="KW-1185">Reference proteome</keyword>